<dbReference type="KEGG" id="hir:HETIRDRAFT_100575"/>
<evidence type="ECO:0000256" key="2">
    <source>
        <dbReference type="SAM" id="Phobius"/>
    </source>
</evidence>
<feature type="compositionally biased region" description="Basic and acidic residues" evidence="1">
    <location>
        <begin position="164"/>
        <end position="177"/>
    </location>
</feature>
<protein>
    <submittedName>
        <fullName evidence="4">Uncharacterized protein</fullName>
    </submittedName>
</protein>
<feature type="transmembrane region" description="Helical" evidence="2">
    <location>
        <begin position="420"/>
        <end position="443"/>
    </location>
</feature>
<dbReference type="Proteomes" id="UP000030671">
    <property type="component" value="Unassembled WGS sequence"/>
</dbReference>
<keyword evidence="5" id="KW-1185">Reference proteome</keyword>
<feature type="region of interest" description="Disordered" evidence="1">
    <location>
        <begin position="145"/>
        <end position="184"/>
    </location>
</feature>
<feature type="compositionally biased region" description="Basic residues" evidence="1">
    <location>
        <begin position="269"/>
        <end position="280"/>
    </location>
</feature>
<organism evidence="4 5">
    <name type="scientific">Heterobasidion irregulare (strain TC 32-1)</name>
    <dbReference type="NCBI Taxonomy" id="747525"/>
    <lineage>
        <taxon>Eukaryota</taxon>
        <taxon>Fungi</taxon>
        <taxon>Dikarya</taxon>
        <taxon>Basidiomycota</taxon>
        <taxon>Agaricomycotina</taxon>
        <taxon>Agaricomycetes</taxon>
        <taxon>Russulales</taxon>
        <taxon>Bondarzewiaceae</taxon>
        <taxon>Heterobasidion</taxon>
        <taxon>Heterobasidion annosum species complex</taxon>
    </lineage>
</organism>
<name>W4KLC7_HETIT</name>
<feature type="compositionally biased region" description="Polar residues" evidence="1">
    <location>
        <begin position="331"/>
        <end position="350"/>
    </location>
</feature>
<feature type="region of interest" description="Disordered" evidence="1">
    <location>
        <begin position="757"/>
        <end position="785"/>
    </location>
</feature>
<gene>
    <name evidence="4" type="ORF">HETIRDRAFT_100575</name>
</gene>
<accession>W4KLC7</accession>
<keyword evidence="2" id="KW-1133">Transmembrane helix</keyword>
<feature type="region of interest" description="Disordered" evidence="1">
    <location>
        <begin position="240"/>
        <end position="357"/>
    </location>
</feature>
<feature type="chain" id="PRO_5004845489" evidence="3">
    <location>
        <begin position="28"/>
        <end position="888"/>
    </location>
</feature>
<dbReference type="GeneID" id="20665696"/>
<dbReference type="InParanoid" id="W4KLC7"/>
<dbReference type="STRING" id="747525.W4KLC7"/>
<proteinExistence type="predicted"/>
<dbReference type="EMBL" id="KI925455">
    <property type="protein sequence ID" value="ETW85841.1"/>
    <property type="molecule type" value="Genomic_DNA"/>
</dbReference>
<feature type="signal peptide" evidence="3">
    <location>
        <begin position="1"/>
        <end position="27"/>
    </location>
</feature>
<dbReference type="eggNOG" id="ENOG502SPKZ">
    <property type="taxonomic scope" value="Eukaryota"/>
</dbReference>
<feature type="region of interest" description="Disordered" evidence="1">
    <location>
        <begin position="812"/>
        <end position="849"/>
    </location>
</feature>
<feature type="compositionally biased region" description="Basic and acidic residues" evidence="1">
    <location>
        <begin position="250"/>
        <end position="261"/>
    </location>
</feature>
<dbReference type="RefSeq" id="XP_009542658.1">
    <property type="nucleotide sequence ID" value="XM_009544363.1"/>
</dbReference>
<evidence type="ECO:0000313" key="5">
    <source>
        <dbReference type="Proteomes" id="UP000030671"/>
    </source>
</evidence>
<feature type="compositionally biased region" description="Polar residues" evidence="1">
    <location>
        <begin position="298"/>
        <end position="312"/>
    </location>
</feature>
<dbReference type="AlphaFoldDB" id="W4KLC7"/>
<reference evidence="4 5" key="1">
    <citation type="journal article" date="2012" name="New Phytol.">
        <title>Insight into trade-off between wood decay and parasitism from the genome of a fungal forest pathogen.</title>
        <authorList>
            <person name="Olson A."/>
            <person name="Aerts A."/>
            <person name="Asiegbu F."/>
            <person name="Belbahri L."/>
            <person name="Bouzid O."/>
            <person name="Broberg A."/>
            <person name="Canback B."/>
            <person name="Coutinho P.M."/>
            <person name="Cullen D."/>
            <person name="Dalman K."/>
            <person name="Deflorio G."/>
            <person name="van Diepen L.T."/>
            <person name="Dunand C."/>
            <person name="Duplessis S."/>
            <person name="Durling M."/>
            <person name="Gonthier P."/>
            <person name="Grimwood J."/>
            <person name="Fossdal C.G."/>
            <person name="Hansson D."/>
            <person name="Henrissat B."/>
            <person name="Hietala A."/>
            <person name="Himmelstrand K."/>
            <person name="Hoffmeister D."/>
            <person name="Hogberg N."/>
            <person name="James T.Y."/>
            <person name="Karlsson M."/>
            <person name="Kohler A."/>
            <person name="Kues U."/>
            <person name="Lee Y.H."/>
            <person name="Lin Y.C."/>
            <person name="Lind M."/>
            <person name="Lindquist E."/>
            <person name="Lombard V."/>
            <person name="Lucas S."/>
            <person name="Lunden K."/>
            <person name="Morin E."/>
            <person name="Murat C."/>
            <person name="Park J."/>
            <person name="Raffaello T."/>
            <person name="Rouze P."/>
            <person name="Salamov A."/>
            <person name="Schmutz J."/>
            <person name="Solheim H."/>
            <person name="Stahlberg J."/>
            <person name="Velez H."/>
            <person name="de Vries R.P."/>
            <person name="Wiebenga A."/>
            <person name="Woodward S."/>
            <person name="Yakovlev I."/>
            <person name="Garbelotto M."/>
            <person name="Martin F."/>
            <person name="Grigoriev I.V."/>
            <person name="Stenlid J."/>
        </authorList>
    </citation>
    <scope>NUCLEOTIDE SEQUENCE [LARGE SCALE GENOMIC DNA]</scope>
    <source>
        <strain evidence="4 5">TC 32-1</strain>
    </source>
</reference>
<evidence type="ECO:0000256" key="3">
    <source>
        <dbReference type="SAM" id="SignalP"/>
    </source>
</evidence>
<evidence type="ECO:0000313" key="4">
    <source>
        <dbReference type="EMBL" id="ETW85841.1"/>
    </source>
</evidence>
<dbReference type="HOGENOM" id="CLU_324924_0_0_1"/>
<keyword evidence="2" id="KW-0472">Membrane</keyword>
<keyword evidence="3" id="KW-0732">Signal</keyword>
<keyword evidence="2" id="KW-0812">Transmembrane</keyword>
<dbReference type="OrthoDB" id="2983908at2759"/>
<evidence type="ECO:0000256" key="1">
    <source>
        <dbReference type="SAM" id="MobiDB-lite"/>
    </source>
</evidence>
<sequence>MEDLDVAGQRTFRLLLLIVAFVLCGRARPISPTIRVYLSPAKTTITHSSQLVQEIKTPMYALTSEEDKILRPVRVRRDPARLHLVVRVERMTASNSAVLECEIMVPWHPRGMRALLCRETLPFVSFALRFFFLLQMCRPTDRKGTKASAQILSTRRSDGQGPEGNDRSGRSGKEKRWLQFPNSRRFPPKLRPDIARGVGLNSNCLLLYFTFVTPASQVAFVAPSPALVALKLVIPMPRYSLDGPLSRNLPPRDPRLREDRSSSPNQPARKPKIKKGKTQPKKVNLVVDSEREGVESPNDGQGTLWNHAPSKNNNDRPLKEVSAVPDPAPDSSGNLNTTFTSTLAQQSSPSEPVAGGPSKTVNLLLPNISLAPTLPEAPLPAIVVTSTSITSVFITSIPSPSSNPASDTKHNVQSNTTHHFSTVIIILLAVGAAFLLVAAFILFRLCTRQKKRIHLIPSLPILQEALSNEKFDSESPIFGGKERFSTASPRINTVVWPWTQYQSGIPRPAQAAAKHTDIAATASSGQNPQDQHFVSEDKDILSPSLQSATIHKATNATFVQPTLRHLHNAVNHRPSRLSTMSTFMRPVSNYIDSPTPENIGIAVSSGNIATMDAGEDTRVRNESFAQDTGVKANARRSVDRKRVNGAARESVVYRGTEAASPSLAAVSGSIGLSGSAYAQGRARIKAPYGVGSYLRSSSTTAFTGNSGKRVSSVLTEMNPFEDSAYGVPPIPALRRAPDEQGGGTKALTVALGLASPLPSSPDPFQEPPMAGGQKKLPTAHTKLRSPVEASTSLGSLMLSDYRASKTEPDLVANAYSDDGNADRYSTSNFRRRADDKPPRVPSPPLFPSLTQMALAHGNPDDYANYNSPTYSIYGLYDPDRKSRPDGVY</sequence>